<protein>
    <submittedName>
        <fullName evidence="1">Uncharacterized protein</fullName>
    </submittedName>
</protein>
<reference evidence="1" key="1">
    <citation type="submission" date="2021-04" db="EMBL/GenBank/DDBJ databases">
        <title>Genome based classification of Actinospica acidithermotolerans sp. nov., an actinobacterium isolated from an Indonesian hot spring.</title>
        <authorList>
            <person name="Kusuma A.B."/>
            <person name="Putra K.E."/>
            <person name="Nafisah S."/>
            <person name="Loh J."/>
            <person name="Nouioui I."/>
            <person name="Goodfellow M."/>
        </authorList>
    </citation>
    <scope>NUCLEOTIDE SEQUENCE</scope>
    <source>
        <strain evidence="1">DSM 45618</strain>
    </source>
</reference>
<dbReference type="EMBL" id="JAGSXH010000005">
    <property type="protein sequence ID" value="MBS2961920.1"/>
    <property type="molecule type" value="Genomic_DNA"/>
</dbReference>
<evidence type="ECO:0000313" key="2">
    <source>
        <dbReference type="Proteomes" id="UP000677913"/>
    </source>
</evidence>
<comment type="caution">
    <text evidence="1">The sequence shown here is derived from an EMBL/GenBank/DDBJ whole genome shotgun (WGS) entry which is preliminary data.</text>
</comment>
<organism evidence="1 2">
    <name type="scientific">Actinocrinis puniceicyclus</name>
    <dbReference type="NCBI Taxonomy" id="977794"/>
    <lineage>
        <taxon>Bacteria</taxon>
        <taxon>Bacillati</taxon>
        <taxon>Actinomycetota</taxon>
        <taxon>Actinomycetes</taxon>
        <taxon>Catenulisporales</taxon>
        <taxon>Actinospicaceae</taxon>
        <taxon>Actinocrinis</taxon>
    </lineage>
</organism>
<name>A0A8J7WLX1_9ACTN</name>
<dbReference type="Proteomes" id="UP000677913">
    <property type="component" value="Unassembled WGS sequence"/>
</dbReference>
<sequence length="61" mass="7277">MPELSVRLATETDRQMLERLWLMFRHDMSELRGTLPCPDGSFHSERLEAARRWICFVTPAW</sequence>
<accession>A0A8J7WLX1</accession>
<dbReference type="AlphaFoldDB" id="A0A8J7WLX1"/>
<proteinExistence type="predicted"/>
<evidence type="ECO:0000313" key="1">
    <source>
        <dbReference type="EMBL" id="MBS2961920.1"/>
    </source>
</evidence>
<gene>
    <name evidence="1" type="ORF">KGA66_02590</name>
</gene>
<keyword evidence="2" id="KW-1185">Reference proteome</keyword>